<dbReference type="Proteomes" id="UP000735874">
    <property type="component" value="Unassembled WGS sequence"/>
</dbReference>
<accession>A0A8T0YLT2</accession>
<dbReference type="EMBL" id="RCML01001552">
    <property type="protein sequence ID" value="KAG2961771.1"/>
    <property type="molecule type" value="Genomic_DNA"/>
</dbReference>
<evidence type="ECO:0000313" key="1">
    <source>
        <dbReference type="EMBL" id="KAG2833865.1"/>
    </source>
</evidence>
<organism evidence="1 5">
    <name type="scientific">Phytophthora cactorum</name>
    <dbReference type="NCBI Taxonomy" id="29920"/>
    <lineage>
        <taxon>Eukaryota</taxon>
        <taxon>Sar</taxon>
        <taxon>Stramenopiles</taxon>
        <taxon>Oomycota</taxon>
        <taxon>Peronosporomycetes</taxon>
        <taxon>Peronosporales</taxon>
        <taxon>Peronosporaceae</taxon>
        <taxon>Phytophthora</taxon>
    </lineage>
</organism>
<dbReference type="Proteomes" id="UP000760860">
    <property type="component" value="Unassembled WGS sequence"/>
</dbReference>
<dbReference type="VEuPathDB" id="FungiDB:PC110_g17014"/>
<dbReference type="EMBL" id="RCMG01001188">
    <property type="protein sequence ID" value="KAG2833865.1"/>
    <property type="molecule type" value="Genomic_DNA"/>
</dbReference>
<comment type="caution">
    <text evidence="1">The sequence shown here is derived from an EMBL/GenBank/DDBJ whole genome shotgun (WGS) entry which is preliminary data.</text>
</comment>
<dbReference type="Proteomes" id="UP000736787">
    <property type="component" value="Unassembled WGS sequence"/>
</dbReference>
<gene>
    <name evidence="1" type="ORF">PC113_g20503</name>
    <name evidence="2" type="ORF">PC117_g22476</name>
    <name evidence="3" type="ORF">PC118_g21788</name>
    <name evidence="4" type="ORF">PC129_g19609</name>
</gene>
<dbReference type="EMBL" id="RCMK01001244">
    <property type="protein sequence ID" value="KAG2898589.1"/>
    <property type="molecule type" value="Genomic_DNA"/>
</dbReference>
<name>A0A8T0YLT2_9STRA</name>
<sequence length="325" mass="36201">MPSHIKNAVKMIQPFCSENATVEKAKSFWNAFERATVGLDEQLRLSAFRECLKGKTGENWRMYSQINDFETLRTRFHNQFICQTPSQMVERLGNTKHTRGMSIEVWTDVVSRLCDAAQCYDPQMRYQYFLAELWNREWKAALSTTMVNSIPHDVAVLLYKNMHIPAEHDDFADMEAKPRSDSAPMEKMMTLMEQTQGMLLQQQQATRATTSGGPSYITAAYDMQVGQSLSPTSVPMSTGNVAAHQPIVGVRPGPDLYTQEGRIVCGRCHILGCSRITCRRNSATCGNCRAVGHTTVECTLPMQSGSGRPSGGGGGRQGSRACYMC</sequence>
<proteinExistence type="predicted"/>
<dbReference type="AlphaFoldDB" id="A0A8T0YLT2"/>
<evidence type="ECO:0000313" key="3">
    <source>
        <dbReference type="EMBL" id="KAG2961771.1"/>
    </source>
</evidence>
<evidence type="ECO:0008006" key="6">
    <source>
        <dbReference type="Google" id="ProtNLM"/>
    </source>
</evidence>
<dbReference type="Proteomes" id="UP000697107">
    <property type="component" value="Unassembled WGS sequence"/>
</dbReference>
<evidence type="ECO:0000313" key="5">
    <source>
        <dbReference type="Proteomes" id="UP000735874"/>
    </source>
</evidence>
<reference evidence="1" key="1">
    <citation type="submission" date="2018-10" db="EMBL/GenBank/DDBJ databases">
        <title>Effector identification in a new, highly contiguous assembly of the strawberry crown rot pathogen Phytophthora cactorum.</title>
        <authorList>
            <person name="Armitage A.D."/>
            <person name="Nellist C.F."/>
            <person name="Bates H."/>
            <person name="Vickerstaff R.J."/>
            <person name="Harrison R.J."/>
        </authorList>
    </citation>
    <scope>NUCLEOTIDE SEQUENCE</scope>
    <source>
        <strain evidence="1">15-7</strain>
        <strain evidence="2">4040</strain>
        <strain evidence="3">P415</strain>
        <strain evidence="4">P421</strain>
    </source>
</reference>
<dbReference type="EMBL" id="RCMV01001280">
    <property type="protein sequence ID" value="KAG3209378.1"/>
    <property type="molecule type" value="Genomic_DNA"/>
</dbReference>
<evidence type="ECO:0000313" key="4">
    <source>
        <dbReference type="EMBL" id="KAG3209378.1"/>
    </source>
</evidence>
<evidence type="ECO:0000313" key="2">
    <source>
        <dbReference type="EMBL" id="KAG2898589.1"/>
    </source>
</evidence>
<protein>
    <recommendedName>
        <fullName evidence="6">Retrotransposon gag domain-containing protein</fullName>
    </recommendedName>
</protein>